<dbReference type="RefSeq" id="WP_150076128.1">
    <property type="nucleotide sequence ID" value="NZ_VWOX01000004.1"/>
</dbReference>
<accession>A0A5M6DAD6</accession>
<dbReference type="SUPFAM" id="SSF51735">
    <property type="entry name" value="NAD(P)-binding Rossmann-fold domains"/>
    <property type="match status" value="1"/>
</dbReference>
<protein>
    <submittedName>
        <fullName evidence="3">Gfo/Idh/MocA family oxidoreductase</fullName>
    </submittedName>
</protein>
<organism evidence="3 4">
    <name type="scientific">Roseiconus nitratireducens</name>
    <dbReference type="NCBI Taxonomy" id="2605748"/>
    <lineage>
        <taxon>Bacteria</taxon>
        <taxon>Pseudomonadati</taxon>
        <taxon>Planctomycetota</taxon>
        <taxon>Planctomycetia</taxon>
        <taxon>Pirellulales</taxon>
        <taxon>Pirellulaceae</taxon>
        <taxon>Roseiconus</taxon>
    </lineage>
</organism>
<evidence type="ECO:0000259" key="1">
    <source>
        <dbReference type="Pfam" id="PF01408"/>
    </source>
</evidence>
<reference evidence="3 4" key="1">
    <citation type="submission" date="2019-08" db="EMBL/GenBank/DDBJ databases">
        <authorList>
            <person name="Dhanesh K."/>
            <person name="Kumar G."/>
            <person name="Sasikala C."/>
            <person name="Venkata Ramana C."/>
        </authorList>
    </citation>
    <scope>NUCLEOTIDE SEQUENCE [LARGE SCALE GENOMIC DNA]</scope>
    <source>
        <strain evidence="3 4">JC645</strain>
    </source>
</reference>
<dbReference type="PANTHER" id="PTHR43249">
    <property type="entry name" value="UDP-N-ACETYL-2-AMINO-2-DEOXY-D-GLUCURONATE OXIDASE"/>
    <property type="match status" value="1"/>
</dbReference>
<feature type="domain" description="Gfo/Idh/MocA-like oxidoreductase N-terminal" evidence="1">
    <location>
        <begin position="3"/>
        <end position="123"/>
    </location>
</feature>
<gene>
    <name evidence="3" type="ORF">FYK55_09325</name>
</gene>
<comment type="caution">
    <text evidence="3">The sequence shown here is derived from an EMBL/GenBank/DDBJ whole genome shotgun (WGS) entry which is preliminary data.</text>
</comment>
<evidence type="ECO:0000313" key="4">
    <source>
        <dbReference type="Proteomes" id="UP000324479"/>
    </source>
</evidence>
<dbReference type="InterPro" id="IPR036291">
    <property type="entry name" value="NAD(P)-bd_dom_sf"/>
</dbReference>
<keyword evidence="4" id="KW-1185">Reference proteome</keyword>
<feature type="domain" description="GFO/IDH/MocA-like oxidoreductase" evidence="2">
    <location>
        <begin position="133"/>
        <end position="249"/>
    </location>
</feature>
<dbReference type="InterPro" id="IPR052515">
    <property type="entry name" value="Gfo/Idh/MocA_Oxidoreductase"/>
</dbReference>
<dbReference type="Gene3D" id="3.40.50.720">
    <property type="entry name" value="NAD(P)-binding Rossmann-like Domain"/>
    <property type="match status" value="1"/>
</dbReference>
<dbReference type="Pfam" id="PF01408">
    <property type="entry name" value="GFO_IDH_MocA"/>
    <property type="match status" value="1"/>
</dbReference>
<proteinExistence type="predicted"/>
<dbReference type="SUPFAM" id="SSF55347">
    <property type="entry name" value="Glyceraldehyde-3-phosphate dehydrogenase-like, C-terminal domain"/>
    <property type="match status" value="1"/>
</dbReference>
<dbReference type="Proteomes" id="UP000324479">
    <property type="component" value="Unassembled WGS sequence"/>
</dbReference>
<evidence type="ECO:0000259" key="2">
    <source>
        <dbReference type="Pfam" id="PF22725"/>
    </source>
</evidence>
<sequence>MKVRWGLLGCGDISRKRVADAMIGDVNSELVAACRRDQGSLREFGSQFGVTELTTSAEALIARDDLDAIYVATPVHLHCEHTVAAAEAGKHVLVEKPMALSTEECQQMIDACQAAGVNLGVAYYRRFYPVVSRMAELIQSGAIGRPLSILATTGNPLRFPADDWRVVKAQGGGGPLMDIGSHRLDLFLQLFGSIENVQASCVPSPDYQAEQAATVLVDFRDGGQGVLQCFFGTRYTPDRLEIIGTDGWLCTDDLNAGDLRVQIDGRCETESHPPHSNYHAPLIEDFSQAVLAGRTPRVTGQIGMATNQVIRAAYQSSDQ</sequence>
<dbReference type="InterPro" id="IPR055170">
    <property type="entry name" value="GFO_IDH_MocA-like_dom"/>
</dbReference>
<dbReference type="GO" id="GO:0000166">
    <property type="term" value="F:nucleotide binding"/>
    <property type="evidence" value="ECO:0007669"/>
    <property type="project" value="InterPro"/>
</dbReference>
<dbReference type="EMBL" id="VWOX01000004">
    <property type="protein sequence ID" value="KAA5544518.1"/>
    <property type="molecule type" value="Genomic_DNA"/>
</dbReference>
<dbReference type="InterPro" id="IPR000683">
    <property type="entry name" value="Gfo/Idh/MocA-like_OxRdtase_N"/>
</dbReference>
<dbReference type="Pfam" id="PF22725">
    <property type="entry name" value="GFO_IDH_MocA_C3"/>
    <property type="match status" value="1"/>
</dbReference>
<dbReference type="AlphaFoldDB" id="A0A5M6DAD6"/>
<name>A0A5M6DAD6_9BACT</name>
<dbReference type="Gene3D" id="3.30.360.10">
    <property type="entry name" value="Dihydrodipicolinate Reductase, domain 2"/>
    <property type="match status" value="1"/>
</dbReference>
<dbReference type="PANTHER" id="PTHR43249:SF1">
    <property type="entry name" value="D-GLUCOSIDE 3-DEHYDROGENASE"/>
    <property type="match status" value="1"/>
</dbReference>
<evidence type="ECO:0000313" key="3">
    <source>
        <dbReference type="EMBL" id="KAA5544518.1"/>
    </source>
</evidence>